<name>A0ABN8HQ68_9NEOP</name>
<evidence type="ECO:0000256" key="1">
    <source>
        <dbReference type="ARBA" id="ARBA00004167"/>
    </source>
</evidence>
<keyword evidence="5" id="KW-0675">Receptor</keyword>
<dbReference type="InterPro" id="IPR001245">
    <property type="entry name" value="Ser-Thr/Tyr_kinase_cat_dom"/>
</dbReference>
<keyword evidence="9" id="KW-1185">Reference proteome</keyword>
<evidence type="ECO:0000256" key="3">
    <source>
        <dbReference type="ARBA" id="ARBA00022840"/>
    </source>
</evidence>
<dbReference type="PANTHER" id="PTHR46877">
    <property type="entry name" value="EPH RECEPTOR A5"/>
    <property type="match status" value="1"/>
</dbReference>
<dbReference type="EMBL" id="OW152813">
    <property type="protein sequence ID" value="CAH2035762.1"/>
    <property type="molecule type" value="Genomic_DNA"/>
</dbReference>
<dbReference type="SUPFAM" id="SSF56112">
    <property type="entry name" value="Protein kinase-like (PK-like)"/>
    <property type="match status" value="1"/>
</dbReference>
<protein>
    <recommendedName>
        <fullName evidence="7">Tyrosine-protein kinase catalytic domain-containing protein</fullName>
    </recommendedName>
</protein>
<dbReference type="InterPro" id="IPR027936">
    <property type="entry name" value="Eph_TM"/>
</dbReference>
<dbReference type="Gene3D" id="1.10.510.10">
    <property type="entry name" value="Transferase(Phosphotransferase) domain 1"/>
    <property type="match status" value="1"/>
</dbReference>
<feature type="transmembrane region" description="Helical" evidence="6">
    <location>
        <begin position="35"/>
        <end position="58"/>
    </location>
</feature>
<keyword evidence="2" id="KW-0547">Nucleotide-binding</keyword>
<keyword evidence="4 6" id="KW-0472">Membrane</keyword>
<reference evidence="8" key="1">
    <citation type="submission" date="2022-03" db="EMBL/GenBank/DDBJ databases">
        <authorList>
            <person name="Martin H S."/>
        </authorList>
    </citation>
    <scope>NUCLEOTIDE SEQUENCE</scope>
</reference>
<evidence type="ECO:0000256" key="4">
    <source>
        <dbReference type="ARBA" id="ARBA00023136"/>
    </source>
</evidence>
<dbReference type="InterPro" id="IPR050449">
    <property type="entry name" value="Ephrin_rcpt_TKs"/>
</dbReference>
<dbReference type="SMART" id="SM00219">
    <property type="entry name" value="TyrKc"/>
    <property type="match status" value="1"/>
</dbReference>
<gene>
    <name evidence="8" type="ORF">IPOD504_LOCUS692</name>
</gene>
<evidence type="ECO:0000313" key="8">
    <source>
        <dbReference type="EMBL" id="CAH2035762.1"/>
    </source>
</evidence>
<evidence type="ECO:0000256" key="6">
    <source>
        <dbReference type="SAM" id="Phobius"/>
    </source>
</evidence>
<accession>A0ABN8HQ68</accession>
<feature type="domain" description="Tyrosine-protein kinase catalytic" evidence="7">
    <location>
        <begin position="11"/>
        <end position="245"/>
    </location>
</feature>
<keyword evidence="3" id="KW-0067">ATP-binding</keyword>
<evidence type="ECO:0000259" key="7">
    <source>
        <dbReference type="SMART" id="SM00219"/>
    </source>
</evidence>
<dbReference type="InterPro" id="IPR020635">
    <property type="entry name" value="Tyr_kinase_cat_dom"/>
</dbReference>
<comment type="subcellular location">
    <subcellularLocation>
        <location evidence="1">Membrane</location>
        <topology evidence="1">Single-pass membrane protein</topology>
    </subcellularLocation>
</comment>
<dbReference type="InterPro" id="IPR011009">
    <property type="entry name" value="Kinase-like_dom_sf"/>
</dbReference>
<dbReference type="Pfam" id="PF07714">
    <property type="entry name" value="PK_Tyr_Ser-Thr"/>
    <property type="match status" value="1"/>
</dbReference>
<evidence type="ECO:0000256" key="2">
    <source>
        <dbReference type="ARBA" id="ARBA00022741"/>
    </source>
</evidence>
<proteinExistence type="predicted"/>
<organism evidence="8 9">
    <name type="scientific">Iphiclides podalirius</name>
    <name type="common">scarce swallowtail</name>
    <dbReference type="NCBI Taxonomy" id="110791"/>
    <lineage>
        <taxon>Eukaryota</taxon>
        <taxon>Metazoa</taxon>
        <taxon>Ecdysozoa</taxon>
        <taxon>Arthropoda</taxon>
        <taxon>Hexapoda</taxon>
        <taxon>Insecta</taxon>
        <taxon>Pterygota</taxon>
        <taxon>Neoptera</taxon>
        <taxon>Endopterygota</taxon>
        <taxon>Lepidoptera</taxon>
        <taxon>Glossata</taxon>
        <taxon>Ditrysia</taxon>
        <taxon>Papilionoidea</taxon>
        <taxon>Papilionidae</taxon>
        <taxon>Papilioninae</taxon>
        <taxon>Iphiclides</taxon>
    </lineage>
</organism>
<sequence>MKRGWGEFSPIVYARTGSVLETTFVGEEEGAQVRLVAGVMVIVVVLSVVAIIATVLFLRSRADDECDKKQPSDCNALNYRNGEVYTGPERPTKTSSNATTPLFAGTGSRTYIDPHTYEDPNQAVREFAREIDASCITIEAIIGGDFGLSREIESTADGAYTTRGGKIPVRWTAPEAIAFRKFTSASDVWSMGVSLAVDRLSSITACRSVEMSENGKLMGADVAGMSSLTRRQLLSLVEHNLIVQLSGAVVEIS</sequence>
<keyword evidence="6" id="KW-0812">Transmembrane</keyword>
<feature type="non-terminal residue" evidence="8">
    <location>
        <position position="253"/>
    </location>
</feature>
<dbReference type="PANTHER" id="PTHR46877:SF14">
    <property type="entry name" value="RECEPTOR PROTEIN-TYROSINE KINASE"/>
    <property type="match status" value="1"/>
</dbReference>
<keyword evidence="6" id="KW-1133">Transmembrane helix</keyword>
<dbReference type="Proteomes" id="UP000837857">
    <property type="component" value="Chromosome 1"/>
</dbReference>
<dbReference type="Pfam" id="PF14575">
    <property type="entry name" value="EphA2_TM"/>
    <property type="match status" value="1"/>
</dbReference>
<evidence type="ECO:0000313" key="9">
    <source>
        <dbReference type="Proteomes" id="UP000837857"/>
    </source>
</evidence>
<evidence type="ECO:0000256" key="5">
    <source>
        <dbReference type="ARBA" id="ARBA00023170"/>
    </source>
</evidence>